<dbReference type="PROSITE" id="PS51257">
    <property type="entry name" value="PROKAR_LIPOPROTEIN"/>
    <property type="match status" value="1"/>
</dbReference>
<comment type="caution">
    <text evidence="2">The sequence shown here is derived from an EMBL/GenBank/DDBJ whole genome shotgun (WGS) entry which is preliminary data.</text>
</comment>
<evidence type="ECO:0008006" key="4">
    <source>
        <dbReference type="Google" id="ProtNLM"/>
    </source>
</evidence>
<dbReference type="Proteomes" id="UP000442105">
    <property type="component" value="Unassembled WGS sequence"/>
</dbReference>
<dbReference type="AlphaFoldDB" id="A0AA90ZKD9"/>
<evidence type="ECO:0000313" key="2">
    <source>
        <dbReference type="EMBL" id="MQN12106.1"/>
    </source>
</evidence>
<keyword evidence="1" id="KW-0732">Signal</keyword>
<gene>
    <name evidence="2" type="ORF">F7D95_04570</name>
</gene>
<sequence>MIRKSIINSLYISLAATILASCNASEESFQPLADGTRAVTVGMQLGVSGGIASRELTMWDGAQQVNDMRIYVFRCPKEKFGTSEEAFTYYIPQDLKDDNNKSYYTVTGFDNRKPYYSYEHNNKPQQYSYEFKSYLPKGFYYQFLAVGRDDKYVSEAERSLNEVSFAEGTTLQDTKIELTSATINSAKLGTFRCTEFFSGHLRNEKTKQDMPILIDEGREHFNCILTATRNVAGMMMYVTNIPTQVEDNTQDIASPVTFTPTRLSIEVTGLEGATMIDTKSVPDVANDLVSKNAGDKGYLTLGTIDLTLANGWAKDDTKKVFTRPADDDKGWLENSYMVSNFMLPTPVGYMGESKNFDKSKVTFMLHYSDDAGHHRYDNIKDQNTERILFPIETNHIYSLGIKTSNINKPFDLHQNNQPVMMDMTIELEPAFDKKHEFVTE</sequence>
<proteinExistence type="predicted"/>
<protein>
    <recommendedName>
        <fullName evidence="4">Fimbrillin family protein</fullName>
    </recommendedName>
</protein>
<name>A0AA90ZKD9_9BACT</name>
<dbReference type="EMBL" id="VZCW01000108">
    <property type="protein sequence ID" value="MQN12106.1"/>
    <property type="molecule type" value="Genomic_DNA"/>
</dbReference>
<evidence type="ECO:0000313" key="3">
    <source>
        <dbReference type="Proteomes" id="UP000442105"/>
    </source>
</evidence>
<evidence type="ECO:0000256" key="1">
    <source>
        <dbReference type="SAM" id="SignalP"/>
    </source>
</evidence>
<accession>A0AA90ZKD9</accession>
<organism evidence="2 3">
    <name type="scientific">Segatella copri</name>
    <dbReference type="NCBI Taxonomy" id="165179"/>
    <lineage>
        <taxon>Bacteria</taxon>
        <taxon>Pseudomonadati</taxon>
        <taxon>Bacteroidota</taxon>
        <taxon>Bacteroidia</taxon>
        <taxon>Bacteroidales</taxon>
        <taxon>Prevotellaceae</taxon>
        <taxon>Segatella</taxon>
    </lineage>
</organism>
<feature type="signal peptide" evidence="1">
    <location>
        <begin position="1"/>
        <end position="20"/>
    </location>
</feature>
<reference evidence="3" key="1">
    <citation type="submission" date="2019-09" db="EMBL/GenBank/DDBJ databases">
        <title>Distinct polysaccharide growth profiles of human intestinal Prevotella copri isolates.</title>
        <authorList>
            <person name="Fehlner-Peach H."/>
            <person name="Magnabosco C."/>
            <person name="Raghavan V."/>
            <person name="Scher J.U."/>
            <person name="Tett A."/>
            <person name="Cox L.M."/>
            <person name="Gottsegen C."/>
            <person name="Watters A."/>
            <person name="Wiltshire- Gordon J.D."/>
            <person name="Segata N."/>
            <person name="Bonneau R."/>
            <person name="Littman D.R."/>
        </authorList>
    </citation>
    <scope>NUCLEOTIDE SEQUENCE [LARGE SCALE GENOMIC DNA]</scope>
    <source>
        <strain evidence="3">iAQ1179</strain>
    </source>
</reference>
<feature type="chain" id="PRO_5041727014" description="Fimbrillin family protein" evidence="1">
    <location>
        <begin position="21"/>
        <end position="440"/>
    </location>
</feature>
<dbReference type="RefSeq" id="WP_153128108.1">
    <property type="nucleotide sequence ID" value="NZ_VZCW01000108.1"/>
</dbReference>